<gene>
    <name evidence="13" type="ORF">BXY53_2163</name>
</gene>
<dbReference type="SMART" id="SM00987">
    <property type="entry name" value="UreE_C"/>
    <property type="match status" value="1"/>
</dbReference>
<dbReference type="PANTHER" id="PTHR33693:SF1">
    <property type="entry name" value="TYPE-4 URACIL-DNA GLYCOSYLASE"/>
    <property type="match status" value="1"/>
</dbReference>
<comment type="catalytic activity">
    <reaction evidence="1">
        <text>Hydrolyzes single-stranded DNA or mismatched double-stranded DNA and polynucleotides, releasing free uracil.</text>
        <dbReference type="EC" id="3.2.2.27"/>
    </reaction>
</comment>
<dbReference type="EMBL" id="QXDF01000002">
    <property type="protein sequence ID" value="RIA47605.1"/>
    <property type="molecule type" value="Genomic_DNA"/>
</dbReference>
<evidence type="ECO:0000256" key="11">
    <source>
        <dbReference type="ARBA" id="ARBA00023204"/>
    </source>
</evidence>
<evidence type="ECO:0000313" key="14">
    <source>
        <dbReference type="Proteomes" id="UP000266273"/>
    </source>
</evidence>
<keyword evidence="6" id="KW-0479">Metal-binding</keyword>
<dbReference type="GO" id="GO:0046872">
    <property type="term" value="F:metal ion binding"/>
    <property type="evidence" value="ECO:0007669"/>
    <property type="project" value="UniProtKB-KW"/>
</dbReference>
<dbReference type="Pfam" id="PF03167">
    <property type="entry name" value="UDG"/>
    <property type="match status" value="1"/>
</dbReference>
<evidence type="ECO:0000256" key="8">
    <source>
        <dbReference type="ARBA" id="ARBA00022801"/>
    </source>
</evidence>
<evidence type="ECO:0000256" key="9">
    <source>
        <dbReference type="ARBA" id="ARBA00023004"/>
    </source>
</evidence>
<evidence type="ECO:0000256" key="1">
    <source>
        <dbReference type="ARBA" id="ARBA00001400"/>
    </source>
</evidence>
<evidence type="ECO:0000256" key="5">
    <source>
        <dbReference type="ARBA" id="ARBA00022485"/>
    </source>
</evidence>
<keyword evidence="14" id="KW-1185">Reference proteome</keyword>
<dbReference type="OrthoDB" id="5290748at2"/>
<keyword evidence="9" id="KW-0408">Iron</keyword>
<dbReference type="InterPro" id="IPR005273">
    <property type="entry name" value="Ura-DNA_glyco_family4"/>
</dbReference>
<dbReference type="EC" id="3.2.2.27" evidence="3"/>
<dbReference type="GO" id="GO:0006281">
    <property type="term" value="P:DNA repair"/>
    <property type="evidence" value="ECO:0007669"/>
    <property type="project" value="UniProtKB-KW"/>
</dbReference>
<evidence type="ECO:0000256" key="3">
    <source>
        <dbReference type="ARBA" id="ARBA00012030"/>
    </source>
</evidence>
<evidence type="ECO:0000256" key="6">
    <source>
        <dbReference type="ARBA" id="ARBA00022723"/>
    </source>
</evidence>
<evidence type="ECO:0000259" key="12">
    <source>
        <dbReference type="SMART" id="SM00986"/>
    </source>
</evidence>
<dbReference type="GO" id="GO:0004844">
    <property type="term" value="F:uracil DNA N-glycosylase activity"/>
    <property type="evidence" value="ECO:0007669"/>
    <property type="project" value="UniProtKB-EC"/>
</dbReference>
<keyword evidence="7" id="KW-0227">DNA damage</keyword>
<organism evidence="13 14">
    <name type="scientific">Dichotomicrobium thermohalophilum</name>
    <dbReference type="NCBI Taxonomy" id="933063"/>
    <lineage>
        <taxon>Bacteria</taxon>
        <taxon>Pseudomonadati</taxon>
        <taxon>Pseudomonadota</taxon>
        <taxon>Alphaproteobacteria</taxon>
        <taxon>Hyphomicrobiales</taxon>
        <taxon>Hyphomicrobiaceae</taxon>
        <taxon>Dichotomicrobium</taxon>
    </lineage>
</organism>
<protein>
    <recommendedName>
        <fullName evidence="4">Type-4 uracil-DNA glycosylase</fullName>
        <ecNumber evidence="3">3.2.2.27</ecNumber>
    </recommendedName>
</protein>
<sequence length="245" mass="26877">MADISHTDKVRAMLEWYQAMGVDDAVAETPLDWAKARFEMPRPMQTPTQSAGGKLAHIDTLEALRAEVAAFEGCGLKRTAKSLCFARGNPDARVMLIGEAPGRDEDLQGLPFVGRAGQLLDRMLRAIDLTADNAYITNVVYWRPPGNRNPSPQEVEACRPFLTRQVELVAPEIMVLLGGAAAKHILGATDGIMKLRGKWRDVTIGGHACRAIATLHPAYLLRNPLGKRLAWRDLLMIRDALDTSG</sequence>
<comment type="caution">
    <text evidence="13">The sequence shown here is derived from an EMBL/GenBank/DDBJ whole genome shotgun (WGS) entry which is preliminary data.</text>
</comment>
<comment type="similarity">
    <text evidence="2">Belongs to the uracil-DNA glycosylase (UDG) superfamily. Type 4 (UDGa) family.</text>
</comment>
<keyword evidence="11" id="KW-0234">DNA repair</keyword>
<keyword evidence="8" id="KW-0378">Hydrolase</keyword>
<evidence type="ECO:0000256" key="7">
    <source>
        <dbReference type="ARBA" id="ARBA00022763"/>
    </source>
</evidence>
<dbReference type="SUPFAM" id="SSF52141">
    <property type="entry name" value="Uracil-DNA glycosylase-like"/>
    <property type="match status" value="1"/>
</dbReference>
<dbReference type="CDD" id="cd10030">
    <property type="entry name" value="UDG-F4_TTUDGA_SPO1dp_like"/>
    <property type="match status" value="1"/>
</dbReference>
<keyword evidence="5" id="KW-0004">4Fe-4S</keyword>
<evidence type="ECO:0000256" key="10">
    <source>
        <dbReference type="ARBA" id="ARBA00023014"/>
    </source>
</evidence>
<name>A0A397PK12_9HYPH</name>
<dbReference type="InterPro" id="IPR051536">
    <property type="entry name" value="UDG_Type-4/5"/>
</dbReference>
<dbReference type="InterPro" id="IPR005122">
    <property type="entry name" value="Uracil-DNA_glycosylase-like"/>
</dbReference>
<dbReference type="PANTHER" id="PTHR33693">
    <property type="entry name" value="TYPE-5 URACIL-DNA GLYCOSYLASE"/>
    <property type="match status" value="1"/>
</dbReference>
<evidence type="ECO:0000313" key="13">
    <source>
        <dbReference type="EMBL" id="RIA47605.1"/>
    </source>
</evidence>
<dbReference type="NCBIfam" id="TIGR00758">
    <property type="entry name" value="UDG_fam4"/>
    <property type="match status" value="1"/>
</dbReference>
<dbReference type="InterPro" id="IPR036895">
    <property type="entry name" value="Uracil-DNA_glycosylase-like_sf"/>
</dbReference>
<dbReference type="AlphaFoldDB" id="A0A397PK12"/>
<keyword evidence="10" id="KW-0411">Iron-sulfur</keyword>
<accession>A0A397PK12</accession>
<dbReference type="Proteomes" id="UP000266273">
    <property type="component" value="Unassembled WGS sequence"/>
</dbReference>
<proteinExistence type="inferred from homology"/>
<dbReference type="RefSeq" id="WP_119061976.1">
    <property type="nucleotide sequence ID" value="NZ_QXDF01000002.1"/>
</dbReference>
<dbReference type="SMART" id="SM00986">
    <property type="entry name" value="UDG"/>
    <property type="match status" value="1"/>
</dbReference>
<dbReference type="Gene3D" id="3.40.470.10">
    <property type="entry name" value="Uracil-DNA glycosylase-like domain"/>
    <property type="match status" value="1"/>
</dbReference>
<evidence type="ECO:0000256" key="4">
    <source>
        <dbReference type="ARBA" id="ARBA00019403"/>
    </source>
</evidence>
<evidence type="ECO:0000256" key="2">
    <source>
        <dbReference type="ARBA" id="ARBA00006521"/>
    </source>
</evidence>
<dbReference type="GO" id="GO:0051539">
    <property type="term" value="F:4 iron, 4 sulfur cluster binding"/>
    <property type="evidence" value="ECO:0007669"/>
    <property type="project" value="UniProtKB-KW"/>
</dbReference>
<reference evidence="13 14" key="1">
    <citation type="submission" date="2018-08" db="EMBL/GenBank/DDBJ databases">
        <title>Genomic Encyclopedia of Archaeal and Bacterial Type Strains, Phase II (KMG-II): from individual species to whole genera.</title>
        <authorList>
            <person name="Goeker M."/>
        </authorList>
    </citation>
    <scope>NUCLEOTIDE SEQUENCE [LARGE SCALE GENOMIC DNA]</scope>
    <source>
        <strain evidence="13 14">DSM 5002</strain>
    </source>
</reference>
<feature type="domain" description="Uracil-DNA glycosylase-like" evidence="12">
    <location>
        <begin position="85"/>
        <end position="235"/>
    </location>
</feature>